<proteinExistence type="predicted"/>
<evidence type="ECO:0008006" key="3">
    <source>
        <dbReference type="Google" id="ProtNLM"/>
    </source>
</evidence>
<dbReference type="InterPro" id="IPR036860">
    <property type="entry name" value="SH2_dom_sf"/>
</dbReference>
<name>A0A0L0FAR9_9EUKA</name>
<dbReference type="GeneID" id="25914104"/>
<reference evidence="1 2" key="1">
    <citation type="submission" date="2011-02" db="EMBL/GenBank/DDBJ databases">
        <title>The Genome Sequence of Sphaeroforma arctica JP610.</title>
        <authorList>
            <consortium name="The Broad Institute Genome Sequencing Platform"/>
            <person name="Russ C."/>
            <person name="Cuomo C."/>
            <person name="Young S.K."/>
            <person name="Zeng Q."/>
            <person name="Gargeya S."/>
            <person name="Alvarado L."/>
            <person name="Berlin A."/>
            <person name="Chapman S.B."/>
            <person name="Chen Z."/>
            <person name="Freedman E."/>
            <person name="Gellesch M."/>
            <person name="Goldberg J."/>
            <person name="Griggs A."/>
            <person name="Gujja S."/>
            <person name="Heilman E."/>
            <person name="Heiman D."/>
            <person name="Howarth C."/>
            <person name="Mehta T."/>
            <person name="Neiman D."/>
            <person name="Pearson M."/>
            <person name="Roberts A."/>
            <person name="Saif S."/>
            <person name="Shea T."/>
            <person name="Shenoy N."/>
            <person name="Sisk P."/>
            <person name="Stolte C."/>
            <person name="Sykes S."/>
            <person name="White J."/>
            <person name="Yandava C."/>
            <person name="Burger G."/>
            <person name="Gray M.W."/>
            <person name="Holland P.W.H."/>
            <person name="King N."/>
            <person name="Lang F.B.F."/>
            <person name="Roger A.J."/>
            <person name="Ruiz-Trillo I."/>
            <person name="Haas B."/>
            <person name="Nusbaum C."/>
            <person name="Birren B."/>
        </authorList>
    </citation>
    <scope>NUCLEOTIDE SEQUENCE [LARGE SCALE GENOMIC DNA]</scope>
    <source>
        <strain evidence="1 2">JP610</strain>
    </source>
</reference>
<sequence>SDVEDKSVHILIERQTDGLQLGGDNVMFNNMQDLVTYYKKHKITIEGQLSTCLKKPMCKYAQL</sequence>
<evidence type="ECO:0000313" key="2">
    <source>
        <dbReference type="Proteomes" id="UP000054560"/>
    </source>
</evidence>
<organism evidence="1 2">
    <name type="scientific">Sphaeroforma arctica JP610</name>
    <dbReference type="NCBI Taxonomy" id="667725"/>
    <lineage>
        <taxon>Eukaryota</taxon>
        <taxon>Ichthyosporea</taxon>
        <taxon>Ichthyophonida</taxon>
        <taxon>Sphaeroforma</taxon>
    </lineage>
</organism>
<dbReference type="Proteomes" id="UP000054560">
    <property type="component" value="Unassembled WGS sequence"/>
</dbReference>
<evidence type="ECO:0000313" key="1">
    <source>
        <dbReference type="EMBL" id="KNC73844.1"/>
    </source>
</evidence>
<dbReference type="SUPFAM" id="SSF55550">
    <property type="entry name" value="SH2 domain"/>
    <property type="match status" value="1"/>
</dbReference>
<accession>A0A0L0FAR9</accession>
<keyword evidence="2" id="KW-1185">Reference proteome</keyword>
<feature type="non-terminal residue" evidence="1">
    <location>
        <position position="1"/>
    </location>
</feature>
<dbReference type="EMBL" id="KQ245081">
    <property type="protein sequence ID" value="KNC73844.1"/>
    <property type="molecule type" value="Genomic_DNA"/>
</dbReference>
<dbReference type="RefSeq" id="XP_014147746.1">
    <property type="nucleotide sequence ID" value="XM_014292271.1"/>
</dbReference>
<gene>
    <name evidence="1" type="ORF">SARC_13600</name>
</gene>
<dbReference type="AlphaFoldDB" id="A0A0L0FAR9"/>
<dbReference type="Gene3D" id="3.30.505.10">
    <property type="entry name" value="SH2 domain"/>
    <property type="match status" value="1"/>
</dbReference>
<protein>
    <recommendedName>
        <fullName evidence="3">SH2 domain-containing protein</fullName>
    </recommendedName>
</protein>